<dbReference type="RefSeq" id="WP_047195016.1">
    <property type="nucleotide sequence ID" value="NZ_CP011371.1"/>
</dbReference>
<organism evidence="2 3">
    <name type="scientific">Caldimonas brevitalea</name>
    <dbReference type="NCBI Taxonomy" id="413882"/>
    <lineage>
        <taxon>Bacteria</taxon>
        <taxon>Pseudomonadati</taxon>
        <taxon>Pseudomonadota</taxon>
        <taxon>Betaproteobacteria</taxon>
        <taxon>Burkholderiales</taxon>
        <taxon>Sphaerotilaceae</taxon>
        <taxon>Caldimonas</taxon>
    </lineage>
</organism>
<dbReference type="PATRIC" id="fig|413882.6.peg.2792"/>
<name>A0A0G3BIU9_9BURK</name>
<dbReference type="KEGG" id="pbh:AAW51_2678"/>
<proteinExistence type="predicted"/>
<dbReference type="STRING" id="413882.AAW51_2678"/>
<dbReference type="AlphaFoldDB" id="A0A0G3BIU9"/>
<dbReference type="PANTHER" id="PTHR34846">
    <property type="entry name" value="4-CARBOXYMUCONOLACTONE DECARBOXYLASE FAMILY PROTEIN (AFU_ORTHOLOGUE AFUA_6G11590)"/>
    <property type="match status" value="1"/>
</dbReference>
<feature type="domain" description="Carboxymuconolactone decarboxylase-like" evidence="1">
    <location>
        <begin position="36"/>
        <end position="109"/>
    </location>
</feature>
<dbReference type="Pfam" id="PF02627">
    <property type="entry name" value="CMD"/>
    <property type="match status" value="1"/>
</dbReference>
<dbReference type="GO" id="GO:0051920">
    <property type="term" value="F:peroxiredoxin activity"/>
    <property type="evidence" value="ECO:0007669"/>
    <property type="project" value="InterPro"/>
</dbReference>
<sequence length="186" mass="19983">MARIPYLDLDTVPGVLGERLRQRPPLNLFRLLPHAPGVATGFLALGQAVLRDSSLPPPLRELLILRVGALSGAGYEVHQHRKLARTAGVSDSAVETVLTVDSRAEAWRAVGLGDAECAALAFTDASVADVKASDSLYAALAAHFGPAQQIEILVTVGFYMLVSRLLENLEVDLEDVDVQNLELRHA</sequence>
<dbReference type="Proteomes" id="UP000035352">
    <property type="component" value="Chromosome"/>
</dbReference>
<evidence type="ECO:0000313" key="2">
    <source>
        <dbReference type="EMBL" id="AKJ29369.1"/>
    </source>
</evidence>
<dbReference type="OrthoDB" id="4704294at2"/>
<dbReference type="SUPFAM" id="SSF69118">
    <property type="entry name" value="AhpD-like"/>
    <property type="match status" value="1"/>
</dbReference>
<dbReference type="InterPro" id="IPR029032">
    <property type="entry name" value="AhpD-like"/>
</dbReference>
<protein>
    <submittedName>
        <fullName evidence="2">Carboxymuconolactone decarboxylase</fullName>
    </submittedName>
</protein>
<dbReference type="Gene3D" id="1.20.1290.10">
    <property type="entry name" value="AhpD-like"/>
    <property type="match status" value="1"/>
</dbReference>
<evidence type="ECO:0000313" key="3">
    <source>
        <dbReference type="Proteomes" id="UP000035352"/>
    </source>
</evidence>
<dbReference type="InterPro" id="IPR003779">
    <property type="entry name" value="CMD-like"/>
</dbReference>
<reference evidence="2 3" key="1">
    <citation type="submission" date="2015-05" db="EMBL/GenBank/DDBJ databases">
        <authorList>
            <person name="Tang B."/>
            <person name="Yu Y."/>
        </authorList>
    </citation>
    <scope>NUCLEOTIDE SEQUENCE [LARGE SCALE GENOMIC DNA]</scope>
    <source>
        <strain evidence="2 3">DSM 7029</strain>
    </source>
</reference>
<accession>A0A0G3BIU9</accession>
<dbReference type="EMBL" id="CP011371">
    <property type="protein sequence ID" value="AKJ29369.1"/>
    <property type="molecule type" value="Genomic_DNA"/>
</dbReference>
<gene>
    <name evidence="2" type="ORF">AAW51_2678</name>
</gene>
<evidence type="ECO:0000259" key="1">
    <source>
        <dbReference type="Pfam" id="PF02627"/>
    </source>
</evidence>
<dbReference type="PANTHER" id="PTHR34846:SF11">
    <property type="entry name" value="4-CARBOXYMUCONOLACTONE DECARBOXYLASE FAMILY PROTEIN (AFU_ORTHOLOGUE AFUA_6G11590)"/>
    <property type="match status" value="1"/>
</dbReference>
<keyword evidence="3" id="KW-1185">Reference proteome</keyword>